<feature type="region of interest" description="Disordered" evidence="1">
    <location>
        <begin position="62"/>
        <end position="120"/>
    </location>
</feature>
<comment type="caution">
    <text evidence="4">The sequence shown here is derived from an EMBL/GenBank/DDBJ whole genome shotgun (WGS) entry which is preliminary data.</text>
</comment>
<reference evidence="4 5" key="1">
    <citation type="submission" date="2021-10" db="EMBL/GenBank/DDBJ databases">
        <title>Collection of gut derived symbiotic bacterial strains cultured from healthy donors.</title>
        <authorList>
            <person name="Lin H."/>
            <person name="Littmann E."/>
            <person name="Kohout C."/>
            <person name="Pamer E.G."/>
        </authorList>
    </citation>
    <scope>NUCLEOTIDE SEQUENCE [LARGE SCALE GENOMIC DNA]</scope>
    <source>
        <strain evidence="4 5">DFI.1.165</strain>
    </source>
</reference>
<dbReference type="RefSeq" id="WP_066733626.1">
    <property type="nucleotide sequence ID" value="NZ_JAJCIQ010000003.1"/>
</dbReference>
<keyword evidence="2" id="KW-0812">Transmembrane</keyword>
<evidence type="ECO:0000259" key="3">
    <source>
        <dbReference type="SMART" id="SM01324"/>
    </source>
</evidence>
<dbReference type="Proteomes" id="UP001299546">
    <property type="component" value="Unassembled WGS sequence"/>
</dbReference>
<sequence length="215" mass="24378">MKCPNCHAPLDKEDVFCPECGNRVEMQKKSGLAAVIISLLVLAVIIAGITIWLLAGKQDASKSNSKTTLDTQTSDDKRDTYEAENKEESELESEKDKEEKVPEESLDLPDNTAEEDYVIPQSNSKYLTDLDVQGKTAQELNYAKNEIYARHGRRFDSPELQNYFNSKSWYTGKYDAKDFDANYSASLLSDMEKKNAEFLKDKEYELAPSGYQLDQ</sequence>
<dbReference type="Pfam" id="PF13308">
    <property type="entry name" value="YARHG"/>
    <property type="match status" value="1"/>
</dbReference>
<name>A0ABS8DF58_9FIRM</name>
<proteinExistence type="predicted"/>
<feature type="domain" description="YARHG" evidence="3">
    <location>
        <begin position="115"/>
        <end position="202"/>
    </location>
</feature>
<keyword evidence="2" id="KW-0472">Membrane</keyword>
<dbReference type="SMART" id="SM01324">
    <property type="entry name" value="YARHG"/>
    <property type="match status" value="1"/>
</dbReference>
<evidence type="ECO:0000313" key="4">
    <source>
        <dbReference type="EMBL" id="MCB7387056.1"/>
    </source>
</evidence>
<dbReference type="InterPro" id="IPR025582">
    <property type="entry name" value="YARHG_dom"/>
</dbReference>
<accession>A0ABS8DF58</accession>
<feature type="compositionally biased region" description="Basic and acidic residues" evidence="1">
    <location>
        <begin position="74"/>
        <end position="103"/>
    </location>
</feature>
<feature type="compositionally biased region" description="Polar residues" evidence="1">
    <location>
        <begin position="62"/>
        <end position="72"/>
    </location>
</feature>
<dbReference type="EMBL" id="JAJCIS010000003">
    <property type="protein sequence ID" value="MCB7387056.1"/>
    <property type="molecule type" value="Genomic_DNA"/>
</dbReference>
<evidence type="ECO:0000313" key="5">
    <source>
        <dbReference type="Proteomes" id="UP001299546"/>
    </source>
</evidence>
<gene>
    <name evidence="4" type="ORF">LIZ65_07115</name>
</gene>
<dbReference type="Gene3D" id="1.20.58.1690">
    <property type="match status" value="1"/>
</dbReference>
<feature type="transmembrane region" description="Helical" evidence="2">
    <location>
        <begin position="32"/>
        <end position="55"/>
    </location>
</feature>
<organism evidence="4 5">
    <name type="scientific">Bariatricus massiliensis</name>
    <dbReference type="NCBI Taxonomy" id="1745713"/>
    <lineage>
        <taxon>Bacteria</taxon>
        <taxon>Bacillati</taxon>
        <taxon>Bacillota</taxon>
        <taxon>Clostridia</taxon>
        <taxon>Lachnospirales</taxon>
        <taxon>Lachnospiraceae</taxon>
        <taxon>Bariatricus</taxon>
    </lineage>
</organism>
<keyword evidence="2" id="KW-1133">Transmembrane helix</keyword>
<dbReference type="InterPro" id="IPR038434">
    <property type="entry name" value="YARHG_sf"/>
</dbReference>
<dbReference type="InterPro" id="IPR026870">
    <property type="entry name" value="Zinc_ribbon_dom"/>
</dbReference>
<evidence type="ECO:0000256" key="2">
    <source>
        <dbReference type="SAM" id="Phobius"/>
    </source>
</evidence>
<evidence type="ECO:0000256" key="1">
    <source>
        <dbReference type="SAM" id="MobiDB-lite"/>
    </source>
</evidence>
<protein>
    <submittedName>
        <fullName evidence="4">YARHG domain-containing protein</fullName>
    </submittedName>
</protein>
<keyword evidence="5" id="KW-1185">Reference proteome</keyword>
<feature type="compositionally biased region" description="Acidic residues" evidence="1">
    <location>
        <begin position="104"/>
        <end position="117"/>
    </location>
</feature>
<dbReference type="Pfam" id="PF13240">
    <property type="entry name" value="Zn_Ribbon_1"/>
    <property type="match status" value="1"/>
</dbReference>